<keyword evidence="1" id="KW-0812">Transmembrane</keyword>
<reference evidence="3" key="2">
    <citation type="submission" date="2017-02" db="EMBL/GenBank/DDBJ databases">
        <title>Sunflower complete genome.</title>
        <authorList>
            <person name="Langlade N."/>
            <person name="Munos S."/>
        </authorList>
    </citation>
    <scope>NUCLEOTIDE SEQUENCE [LARGE SCALE GENOMIC DNA]</scope>
    <source>
        <tissue evidence="3">Leaves</tissue>
    </source>
</reference>
<dbReference type="AlphaFoldDB" id="A0A251SRD8"/>
<dbReference type="EMBL" id="MNCJ02000328">
    <property type="protein sequence ID" value="KAF5772837.1"/>
    <property type="molecule type" value="Genomic_DNA"/>
</dbReference>
<accession>A0A251SRD8</accession>
<protein>
    <submittedName>
        <fullName evidence="3">Uncharacterized protein</fullName>
    </submittedName>
</protein>
<evidence type="ECO:0000313" key="2">
    <source>
        <dbReference type="EMBL" id="KAF5772837.1"/>
    </source>
</evidence>
<proteinExistence type="predicted"/>
<evidence type="ECO:0000256" key="1">
    <source>
        <dbReference type="SAM" id="Phobius"/>
    </source>
</evidence>
<keyword evidence="4" id="KW-1185">Reference proteome</keyword>
<dbReference type="Proteomes" id="UP000215914">
    <property type="component" value="Chromosome 13"/>
</dbReference>
<reference evidence="2 4" key="1">
    <citation type="journal article" date="2017" name="Nature">
        <title>The sunflower genome provides insights into oil metabolism, flowering and Asterid evolution.</title>
        <authorList>
            <person name="Badouin H."/>
            <person name="Gouzy J."/>
            <person name="Grassa C.J."/>
            <person name="Murat F."/>
            <person name="Staton S.E."/>
            <person name="Cottret L."/>
            <person name="Lelandais-Briere C."/>
            <person name="Owens G.L."/>
            <person name="Carrere S."/>
            <person name="Mayjonade B."/>
            <person name="Legrand L."/>
            <person name="Gill N."/>
            <person name="Kane N.C."/>
            <person name="Bowers J.E."/>
            <person name="Hubner S."/>
            <person name="Bellec A."/>
            <person name="Berard A."/>
            <person name="Berges H."/>
            <person name="Blanchet N."/>
            <person name="Boniface M.C."/>
            <person name="Brunel D."/>
            <person name="Catrice O."/>
            <person name="Chaidir N."/>
            <person name="Claudel C."/>
            <person name="Donnadieu C."/>
            <person name="Faraut T."/>
            <person name="Fievet G."/>
            <person name="Helmstetter N."/>
            <person name="King M."/>
            <person name="Knapp S.J."/>
            <person name="Lai Z."/>
            <person name="Le Paslier M.C."/>
            <person name="Lippi Y."/>
            <person name="Lorenzon L."/>
            <person name="Mandel J.R."/>
            <person name="Marage G."/>
            <person name="Marchand G."/>
            <person name="Marquand E."/>
            <person name="Bret-Mestries E."/>
            <person name="Morien E."/>
            <person name="Nambeesan S."/>
            <person name="Nguyen T."/>
            <person name="Pegot-Espagnet P."/>
            <person name="Pouilly N."/>
            <person name="Raftis F."/>
            <person name="Sallet E."/>
            <person name="Schiex T."/>
            <person name="Thomas J."/>
            <person name="Vandecasteele C."/>
            <person name="Vares D."/>
            <person name="Vear F."/>
            <person name="Vautrin S."/>
            <person name="Crespi M."/>
            <person name="Mangin B."/>
            <person name="Burke J.M."/>
            <person name="Salse J."/>
            <person name="Munos S."/>
            <person name="Vincourt P."/>
            <person name="Rieseberg L.H."/>
            <person name="Langlade N.B."/>
        </authorList>
    </citation>
    <scope>NUCLEOTIDE SEQUENCE [LARGE SCALE GENOMIC DNA]</scope>
    <source>
        <strain evidence="4">cv. SF193</strain>
        <tissue evidence="2">Leaves</tissue>
    </source>
</reference>
<keyword evidence="1" id="KW-0472">Membrane</keyword>
<keyword evidence="1" id="KW-1133">Transmembrane helix</keyword>
<dbReference type="EMBL" id="CM007902">
    <property type="protein sequence ID" value="OTG01062.1"/>
    <property type="molecule type" value="Genomic_DNA"/>
</dbReference>
<gene>
    <name evidence="3" type="ORF">HannXRQ_Chr13g0397941</name>
    <name evidence="2" type="ORF">HanXRQr2_Chr13g0581931</name>
</gene>
<reference evidence="2" key="3">
    <citation type="submission" date="2020-06" db="EMBL/GenBank/DDBJ databases">
        <title>Helianthus annuus Genome sequencing and assembly Release 2.</title>
        <authorList>
            <person name="Gouzy J."/>
            <person name="Langlade N."/>
            <person name="Munos S."/>
        </authorList>
    </citation>
    <scope>NUCLEOTIDE SEQUENCE</scope>
    <source>
        <tissue evidence="2">Leaves</tissue>
    </source>
</reference>
<evidence type="ECO:0000313" key="3">
    <source>
        <dbReference type="EMBL" id="OTG01062.1"/>
    </source>
</evidence>
<sequence length="96" mass="11333">MVMGNGGSVIKSFRKIVYILNKIWWVDAINYAYAKRCDVINWKWFEKVIFTLWVVLVIGGWFELLTIVYKQTMPSFLNTQSPVIPPQHQPHQHLQI</sequence>
<feature type="transmembrane region" description="Helical" evidence="1">
    <location>
        <begin position="48"/>
        <end position="69"/>
    </location>
</feature>
<name>A0A251SRD8_HELAN</name>
<evidence type="ECO:0000313" key="4">
    <source>
        <dbReference type="Proteomes" id="UP000215914"/>
    </source>
</evidence>
<dbReference type="InParanoid" id="A0A251SRD8"/>
<organism evidence="3 4">
    <name type="scientific">Helianthus annuus</name>
    <name type="common">Common sunflower</name>
    <dbReference type="NCBI Taxonomy" id="4232"/>
    <lineage>
        <taxon>Eukaryota</taxon>
        <taxon>Viridiplantae</taxon>
        <taxon>Streptophyta</taxon>
        <taxon>Embryophyta</taxon>
        <taxon>Tracheophyta</taxon>
        <taxon>Spermatophyta</taxon>
        <taxon>Magnoliopsida</taxon>
        <taxon>eudicotyledons</taxon>
        <taxon>Gunneridae</taxon>
        <taxon>Pentapetalae</taxon>
        <taxon>asterids</taxon>
        <taxon>campanulids</taxon>
        <taxon>Asterales</taxon>
        <taxon>Asteraceae</taxon>
        <taxon>Asteroideae</taxon>
        <taxon>Heliantheae alliance</taxon>
        <taxon>Heliantheae</taxon>
        <taxon>Helianthus</taxon>
    </lineage>
</organism>
<dbReference type="Gramene" id="mRNA:HanXRQr2_Chr13g0581931">
    <property type="protein sequence ID" value="mRNA:HanXRQr2_Chr13g0581931"/>
    <property type="gene ID" value="HanXRQr2_Chr13g0581931"/>
</dbReference>